<keyword evidence="2" id="KW-1185">Reference proteome</keyword>
<organism evidence="1 2">
    <name type="scientific">Tenacibaculum soleae</name>
    <dbReference type="NCBI Taxonomy" id="447689"/>
    <lineage>
        <taxon>Bacteria</taxon>
        <taxon>Pseudomonadati</taxon>
        <taxon>Bacteroidota</taxon>
        <taxon>Flavobacteriia</taxon>
        <taxon>Flavobacteriales</taxon>
        <taxon>Flavobacteriaceae</taxon>
        <taxon>Tenacibaculum</taxon>
    </lineage>
</organism>
<evidence type="ECO:0000313" key="2">
    <source>
        <dbReference type="Proteomes" id="UP000093186"/>
    </source>
</evidence>
<reference evidence="1 2" key="1">
    <citation type="submission" date="2016-06" db="EMBL/GenBank/DDBJ databases">
        <title>Draft Genome Sequence of Tenacibaculum soleae UCD-KL19.</title>
        <authorList>
            <person name="Eisen J.A."/>
            <person name="Coil D.A."/>
            <person name="Lujan K.M."/>
        </authorList>
    </citation>
    <scope>NUCLEOTIDE SEQUENCE [LARGE SCALE GENOMIC DNA]</scope>
    <source>
        <strain evidence="1 2">UCD-KL19</strain>
    </source>
</reference>
<evidence type="ECO:0000313" key="1">
    <source>
        <dbReference type="EMBL" id="OCK42526.1"/>
    </source>
</evidence>
<comment type="caution">
    <text evidence="1">The sequence shown here is derived from an EMBL/GenBank/DDBJ whole genome shotgun (WGS) entry which is preliminary data.</text>
</comment>
<dbReference type="EMBL" id="MAKX01000013">
    <property type="protein sequence ID" value="OCK42526.1"/>
    <property type="molecule type" value="Genomic_DNA"/>
</dbReference>
<dbReference type="AlphaFoldDB" id="A0A1B9XYE9"/>
<dbReference type="RefSeq" id="WP_068705154.1">
    <property type="nucleotide sequence ID" value="NZ_MAKX01000013.1"/>
</dbReference>
<accession>A0A1B9XYE9</accession>
<dbReference type="Proteomes" id="UP000093186">
    <property type="component" value="Unassembled WGS sequence"/>
</dbReference>
<dbReference type="OrthoDB" id="1342843at2"/>
<dbReference type="STRING" id="447689.BA195_10140"/>
<sequence>MACNNNKLKEGILFDCADTPIKGLSGQRGVIINYSDIDKAGSTVNGATITDLVTTASGISIEWYKELASVASSYASNSEDVDGFSHSFLSRLSTTSAENAERANELKNGRFIVIVETEYKGANGTDGFKAYGWDAGLELSEMSQGSNENSGSMLFTLSTREGTVEQYPYNVFLESDYSTSKATFDALFANV</sequence>
<gene>
    <name evidence="1" type="ORF">BA195_10140</name>
</gene>
<proteinExistence type="predicted"/>
<name>A0A1B9XYE9_9FLAO</name>
<protein>
    <submittedName>
        <fullName evidence="1">Uncharacterized protein</fullName>
    </submittedName>
</protein>